<reference evidence="2" key="1">
    <citation type="submission" date="2024-02" db="EMBL/GenBank/DDBJ databases">
        <title>Tomenella chthoni gen. nov. sp. nov., a member of the family Jonesiaceae isolated from bat guano.</title>
        <authorList>
            <person name="Miller S.L."/>
            <person name="King J."/>
            <person name="Sankaranarayanan K."/>
            <person name="Lawson P.A."/>
        </authorList>
    </citation>
    <scope>NUCLEOTIDE SEQUENCE</scope>
    <source>
        <strain evidence="2">BS-20</strain>
    </source>
</reference>
<dbReference type="AlphaFoldDB" id="A0AAU7DV33"/>
<organism evidence="2">
    <name type="scientific">Jonesiaceae bacterium BS-20</name>
    <dbReference type="NCBI Taxonomy" id="3120821"/>
    <lineage>
        <taxon>Bacteria</taxon>
        <taxon>Bacillati</taxon>
        <taxon>Actinomycetota</taxon>
        <taxon>Actinomycetes</taxon>
        <taxon>Micrococcales</taxon>
        <taxon>Jonesiaceae</taxon>
    </lineage>
</organism>
<accession>A0AAU7DV33</accession>
<dbReference type="EMBL" id="CP146203">
    <property type="protein sequence ID" value="XBH20930.1"/>
    <property type="molecule type" value="Genomic_DNA"/>
</dbReference>
<feature type="transmembrane region" description="Helical" evidence="1">
    <location>
        <begin position="89"/>
        <end position="120"/>
    </location>
</feature>
<evidence type="ECO:0000256" key="1">
    <source>
        <dbReference type="SAM" id="Phobius"/>
    </source>
</evidence>
<protein>
    <recommendedName>
        <fullName evidence="3">DUF1700 domain-containing protein</fullName>
    </recommendedName>
</protein>
<dbReference type="Pfam" id="PF22564">
    <property type="entry name" value="HAAS"/>
    <property type="match status" value="1"/>
</dbReference>
<evidence type="ECO:0000313" key="2">
    <source>
        <dbReference type="EMBL" id="XBH20930.1"/>
    </source>
</evidence>
<keyword evidence="1" id="KW-1133">Transmembrane helix</keyword>
<evidence type="ECO:0008006" key="3">
    <source>
        <dbReference type="Google" id="ProtNLM"/>
    </source>
</evidence>
<feature type="transmembrane region" description="Helical" evidence="1">
    <location>
        <begin position="132"/>
        <end position="158"/>
    </location>
</feature>
<sequence>MTEYKNIRDAMVQEYLTDLEVALAGADPIERAETLASIREHLEESLAADASPEQVRRALKGLGAPGQIALVATQVPAAATEKGVDGLSVILLVGAALALVGIPLGILSFVVAFICLAGAFVDLRTKRGTKSLTWVALVLAAFALVANPLTLSTFLSLLPANGI</sequence>
<keyword evidence="1" id="KW-0472">Membrane</keyword>
<name>A0AAU7DV33_9MICO</name>
<proteinExistence type="predicted"/>
<keyword evidence="1" id="KW-0812">Transmembrane</keyword>
<gene>
    <name evidence="2" type="ORF">V5R04_11975</name>
</gene>